<comment type="subunit">
    <text evidence="9">Component of the Sec protein translocase complex. Heterotrimer consisting of SecY, SecE and SecG subunits. The heterotrimers can form oligomers, although 1 heterotrimer is thought to be able to translocate proteins. Interacts with the ribosome. Interacts with SecDF, and other proteins may be involved. Interacts with SecA.</text>
</comment>
<dbReference type="GO" id="GO:0009306">
    <property type="term" value="P:protein secretion"/>
    <property type="evidence" value="ECO:0007669"/>
    <property type="project" value="UniProtKB-UniRule"/>
</dbReference>
<dbReference type="InterPro" id="IPR005807">
    <property type="entry name" value="SecE_bac"/>
</dbReference>
<protein>
    <recommendedName>
        <fullName evidence="9">Protein translocase subunit SecE</fullName>
    </recommendedName>
</protein>
<dbReference type="PANTHER" id="PTHR33910">
    <property type="entry name" value="PROTEIN TRANSLOCASE SUBUNIT SECE"/>
    <property type="match status" value="1"/>
</dbReference>
<dbReference type="AlphaFoldDB" id="A0A1G2KVT0"/>
<gene>
    <name evidence="9" type="primary">secE</name>
    <name evidence="10" type="ORF">A3C16_00555</name>
</gene>
<comment type="similarity">
    <text evidence="9">Belongs to the SecE/SEC61-gamma family.</text>
</comment>
<evidence type="ECO:0000256" key="9">
    <source>
        <dbReference type="HAMAP-Rule" id="MF_00422"/>
    </source>
</evidence>
<dbReference type="Pfam" id="PF00584">
    <property type="entry name" value="SecE"/>
    <property type="match status" value="1"/>
</dbReference>
<keyword evidence="3 9" id="KW-1003">Cell membrane</keyword>
<keyword evidence="8 9" id="KW-0472">Membrane</keyword>
<organism evidence="10 11">
    <name type="scientific">Candidatus Sungbacteria bacterium RIFCSPHIGHO2_02_FULL_51_29</name>
    <dbReference type="NCBI Taxonomy" id="1802273"/>
    <lineage>
        <taxon>Bacteria</taxon>
        <taxon>Candidatus Sungiibacteriota</taxon>
    </lineage>
</organism>
<keyword evidence="2 9" id="KW-0813">Transport</keyword>
<evidence type="ECO:0000256" key="4">
    <source>
        <dbReference type="ARBA" id="ARBA00022692"/>
    </source>
</evidence>
<name>A0A1G2KVT0_9BACT</name>
<sequence>MLTRIVTFLQDVRTEMRKVTWPTRAQTLQYTIVVIAISLGVAAFLGAWDYVFTQILNRFVL</sequence>
<dbReference type="EMBL" id="MHQL01000032">
    <property type="protein sequence ID" value="OHA02519.1"/>
    <property type="molecule type" value="Genomic_DNA"/>
</dbReference>
<dbReference type="GO" id="GO:0006605">
    <property type="term" value="P:protein targeting"/>
    <property type="evidence" value="ECO:0007669"/>
    <property type="project" value="UniProtKB-UniRule"/>
</dbReference>
<dbReference type="PROSITE" id="PS01067">
    <property type="entry name" value="SECE_SEC61G"/>
    <property type="match status" value="1"/>
</dbReference>
<dbReference type="Proteomes" id="UP000177811">
    <property type="component" value="Unassembled WGS sequence"/>
</dbReference>
<dbReference type="GO" id="GO:0043952">
    <property type="term" value="P:protein transport by the Sec complex"/>
    <property type="evidence" value="ECO:0007669"/>
    <property type="project" value="UniProtKB-UniRule"/>
</dbReference>
<dbReference type="GO" id="GO:0008320">
    <property type="term" value="F:protein transmembrane transporter activity"/>
    <property type="evidence" value="ECO:0007669"/>
    <property type="project" value="UniProtKB-UniRule"/>
</dbReference>
<evidence type="ECO:0000256" key="8">
    <source>
        <dbReference type="ARBA" id="ARBA00023136"/>
    </source>
</evidence>
<dbReference type="InterPro" id="IPR038379">
    <property type="entry name" value="SecE_sf"/>
</dbReference>
<evidence type="ECO:0000256" key="5">
    <source>
        <dbReference type="ARBA" id="ARBA00022927"/>
    </source>
</evidence>
<dbReference type="Gene3D" id="1.20.5.1030">
    <property type="entry name" value="Preprotein translocase secy subunit"/>
    <property type="match status" value="1"/>
</dbReference>
<evidence type="ECO:0000256" key="1">
    <source>
        <dbReference type="ARBA" id="ARBA00004370"/>
    </source>
</evidence>
<evidence type="ECO:0000313" key="10">
    <source>
        <dbReference type="EMBL" id="OHA02519.1"/>
    </source>
</evidence>
<dbReference type="GO" id="GO:0065002">
    <property type="term" value="P:intracellular protein transmembrane transport"/>
    <property type="evidence" value="ECO:0007669"/>
    <property type="project" value="UniProtKB-UniRule"/>
</dbReference>
<evidence type="ECO:0000256" key="2">
    <source>
        <dbReference type="ARBA" id="ARBA00022448"/>
    </source>
</evidence>
<dbReference type="PANTHER" id="PTHR33910:SF1">
    <property type="entry name" value="PROTEIN TRANSLOCASE SUBUNIT SECE"/>
    <property type="match status" value="1"/>
</dbReference>
<keyword evidence="4 9" id="KW-0812">Transmembrane</keyword>
<proteinExistence type="inferred from homology"/>
<evidence type="ECO:0000256" key="3">
    <source>
        <dbReference type="ARBA" id="ARBA00022475"/>
    </source>
</evidence>
<dbReference type="GO" id="GO:0005886">
    <property type="term" value="C:plasma membrane"/>
    <property type="evidence" value="ECO:0007669"/>
    <property type="project" value="UniProtKB-SubCell"/>
</dbReference>
<comment type="subcellular location">
    <subcellularLocation>
        <location evidence="9">Cell membrane</location>
        <topology evidence="9">Single-pass membrane protein</topology>
    </subcellularLocation>
    <subcellularLocation>
        <location evidence="1">Membrane</location>
    </subcellularLocation>
</comment>
<evidence type="ECO:0000256" key="6">
    <source>
        <dbReference type="ARBA" id="ARBA00022989"/>
    </source>
</evidence>
<dbReference type="InterPro" id="IPR001901">
    <property type="entry name" value="Translocase_SecE/Sec61-g"/>
</dbReference>
<comment type="function">
    <text evidence="9">Essential subunit of the Sec protein translocation channel SecYEG. Clamps together the 2 halves of SecY. May contact the channel plug during translocation.</text>
</comment>
<evidence type="ECO:0000256" key="7">
    <source>
        <dbReference type="ARBA" id="ARBA00023010"/>
    </source>
</evidence>
<feature type="transmembrane region" description="Helical" evidence="9">
    <location>
        <begin position="28"/>
        <end position="52"/>
    </location>
</feature>
<dbReference type="HAMAP" id="MF_00422">
    <property type="entry name" value="SecE"/>
    <property type="match status" value="1"/>
</dbReference>
<comment type="caution">
    <text evidence="10">The sequence shown here is derived from an EMBL/GenBank/DDBJ whole genome shotgun (WGS) entry which is preliminary data.</text>
</comment>
<keyword evidence="6 9" id="KW-1133">Transmembrane helix</keyword>
<accession>A0A1G2KVT0</accession>
<keyword evidence="5 9" id="KW-0653">Protein transport</keyword>
<dbReference type="NCBIfam" id="TIGR00964">
    <property type="entry name" value="secE_bact"/>
    <property type="match status" value="1"/>
</dbReference>
<reference evidence="10 11" key="1">
    <citation type="journal article" date="2016" name="Nat. Commun.">
        <title>Thousands of microbial genomes shed light on interconnected biogeochemical processes in an aquifer system.</title>
        <authorList>
            <person name="Anantharaman K."/>
            <person name="Brown C.T."/>
            <person name="Hug L.A."/>
            <person name="Sharon I."/>
            <person name="Castelle C.J."/>
            <person name="Probst A.J."/>
            <person name="Thomas B.C."/>
            <person name="Singh A."/>
            <person name="Wilkins M.J."/>
            <person name="Karaoz U."/>
            <person name="Brodie E.L."/>
            <person name="Williams K.H."/>
            <person name="Hubbard S.S."/>
            <person name="Banfield J.F."/>
        </authorList>
    </citation>
    <scope>NUCLEOTIDE SEQUENCE [LARGE SCALE GENOMIC DNA]</scope>
</reference>
<keyword evidence="7 9" id="KW-0811">Translocation</keyword>
<evidence type="ECO:0000313" key="11">
    <source>
        <dbReference type="Proteomes" id="UP000177811"/>
    </source>
</evidence>